<feature type="binding site" evidence="9">
    <location>
        <position position="243"/>
    </location>
    <ligand>
        <name>[4Fe-4S] cluster</name>
        <dbReference type="ChEBI" id="CHEBI:49883"/>
        <label>2</label>
    </ligand>
</feature>
<feature type="binding site" evidence="9">
    <location>
        <position position="295"/>
    </location>
    <ligand>
        <name>tRNA</name>
        <dbReference type="ChEBI" id="CHEBI:17843"/>
    </ligand>
</feature>
<comment type="caution">
    <text evidence="9">Lacks conserved residue(s) required for the propagation of feature annotation.</text>
</comment>
<feature type="binding site" evidence="9">
    <location>
        <position position="158"/>
    </location>
    <ligand>
        <name>cob(II)alamin</name>
        <dbReference type="ChEBI" id="CHEBI:16304"/>
    </ligand>
</feature>
<feature type="binding site" evidence="9">
    <location>
        <position position="97"/>
    </location>
    <ligand>
        <name>cob(II)alamin</name>
        <dbReference type="ChEBI" id="CHEBI:16304"/>
    </ligand>
</feature>
<dbReference type="Gene3D" id="3.30.70.20">
    <property type="match status" value="1"/>
</dbReference>
<dbReference type="PROSITE" id="PS51379">
    <property type="entry name" value="4FE4S_FER_2"/>
    <property type="match status" value="1"/>
</dbReference>
<keyword evidence="8 9" id="KW-0411">Iron-sulfur</keyword>
<evidence type="ECO:0000256" key="3">
    <source>
        <dbReference type="ARBA" id="ARBA00022694"/>
    </source>
</evidence>
<dbReference type="GO" id="GO:0008616">
    <property type="term" value="P:tRNA queuosine(34) biosynthetic process"/>
    <property type="evidence" value="ECO:0007669"/>
    <property type="project" value="UniProtKB-UniRule"/>
</dbReference>
<comment type="subcellular location">
    <subcellularLocation>
        <location evidence="9">Cytoplasm</location>
    </subcellularLocation>
</comment>
<dbReference type="GO" id="GO:0046872">
    <property type="term" value="F:metal ion binding"/>
    <property type="evidence" value="ECO:0007669"/>
    <property type="project" value="UniProtKB-KW"/>
</dbReference>
<feature type="binding site" evidence="9">
    <location>
        <begin position="139"/>
        <end position="141"/>
    </location>
    <ligand>
        <name>cob(II)alamin</name>
        <dbReference type="ChEBI" id="CHEBI:16304"/>
    </ligand>
</feature>
<feature type="binding site" evidence="9">
    <location>
        <position position="297"/>
    </location>
    <ligand>
        <name>tRNA</name>
        <dbReference type="ChEBI" id="CHEBI:17843"/>
    </ligand>
</feature>
<evidence type="ECO:0000259" key="10">
    <source>
        <dbReference type="PROSITE" id="PS51379"/>
    </source>
</evidence>
<dbReference type="OrthoDB" id="9784571at2"/>
<gene>
    <name evidence="9" type="primary">queG</name>
    <name evidence="11" type="ORF">SAMN05444955_11396</name>
</gene>
<feature type="active site" description="Proton donor" evidence="9">
    <location>
        <position position="134"/>
    </location>
</feature>
<evidence type="ECO:0000256" key="1">
    <source>
        <dbReference type="ARBA" id="ARBA00022485"/>
    </source>
</evidence>
<dbReference type="AlphaFoldDB" id="A0A1H8H978"/>
<dbReference type="UniPathway" id="UPA00392"/>
<dbReference type="Pfam" id="PF13646">
    <property type="entry name" value="HEAT_2"/>
    <property type="match status" value="1"/>
</dbReference>
<dbReference type="SMART" id="SM00567">
    <property type="entry name" value="EZ_HEAT"/>
    <property type="match status" value="2"/>
</dbReference>
<dbReference type="STRING" id="1173111.SAMN05444955_11396"/>
<reference evidence="11 12" key="1">
    <citation type="submission" date="2016-10" db="EMBL/GenBank/DDBJ databases">
        <authorList>
            <person name="de Groot N.N."/>
        </authorList>
    </citation>
    <scope>NUCLEOTIDE SEQUENCE [LARGE SCALE GENOMIC DNA]</scope>
    <source>
        <strain evidence="11 12">DSM 46701</strain>
    </source>
</reference>
<feature type="binding site" evidence="9">
    <location>
        <position position="155"/>
    </location>
    <ligand>
        <name>cob(II)alamin</name>
        <dbReference type="ChEBI" id="CHEBI:16304"/>
    </ligand>
</feature>
<keyword evidence="7 9" id="KW-0408">Iron</keyword>
<evidence type="ECO:0000256" key="4">
    <source>
        <dbReference type="ARBA" id="ARBA00022723"/>
    </source>
</evidence>
<evidence type="ECO:0000256" key="5">
    <source>
        <dbReference type="ARBA" id="ARBA00022785"/>
    </source>
</evidence>
<feature type="binding site" evidence="9">
    <location>
        <position position="247"/>
    </location>
    <ligand>
        <name>[4Fe-4S] cluster</name>
        <dbReference type="ChEBI" id="CHEBI:49883"/>
        <label>1</label>
    </ligand>
</feature>
<feature type="binding site" evidence="9">
    <location>
        <position position="152"/>
    </location>
    <ligand>
        <name>cob(II)alamin</name>
        <dbReference type="ChEBI" id="CHEBI:16304"/>
    </ligand>
</feature>
<feature type="binding site" evidence="9">
    <location>
        <position position="169"/>
    </location>
    <ligand>
        <name>cob(II)alamin</name>
        <dbReference type="ChEBI" id="CHEBI:16304"/>
    </ligand>
</feature>
<feature type="binding site" evidence="9">
    <location>
        <position position="57"/>
    </location>
    <ligand>
        <name>cob(II)alamin</name>
        <dbReference type="ChEBI" id="CHEBI:16304"/>
    </ligand>
</feature>
<comment type="cofactor">
    <cofactor evidence="9">
        <name>cob(II)alamin</name>
        <dbReference type="ChEBI" id="CHEBI:16304"/>
    </cofactor>
</comment>
<comment type="subunit">
    <text evidence="9">Monomer.</text>
</comment>
<keyword evidence="1 9" id="KW-0004">4Fe-4S</keyword>
<keyword evidence="6 9" id="KW-0560">Oxidoreductase</keyword>
<keyword evidence="4 9" id="KW-0479">Metal-binding</keyword>
<comment type="catalytic activity">
    <reaction evidence="9">
        <text>epoxyqueuosine(34) in tRNA + AH2 = queuosine(34) in tRNA + A + H2O</text>
        <dbReference type="Rhea" id="RHEA:32159"/>
        <dbReference type="Rhea" id="RHEA-COMP:18571"/>
        <dbReference type="Rhea" id="RHEA-COMP:18582"/>
        <dbReference type="ChEBI" id="CHEBI:13193"/>
        <dbReference type="ChEBI" id="CHEBI:15377"/>
        <dbReference type="ChEBI" id="CHEBI:17499"/>
        <dbReference type="ChEBI" id="CHEBI:194431"/>
        <dbReference type="ChEBI" id="CHEBI:194443"/>
        <dbReference type="EC" id="1.17.99.6"/>
    </reaction>
</comment>
<keyword evidence="5 9" id="KW-0671">Queuosine biosynthesis</keyword>
<evidence type="ECO:0000256" key="7">
    <source>
        <dbReference type="ARBA" id="ARBA00023004"/>
    </source>
</evidence>
<evidence type="ECO:0000256" key="2">
    <source>
        <dbReference type="ARBA" id="ARBA00022490"/>
    </source>
</evidence>
<comment type="pathway">
    <text evidence="9">tRNA modification; tRNA-queuosine biosynthesis.</text>
</comment>
<feature type="binding site" evidence="9">
    <location>
        <position position="191"/>
    </location>
    <ligand>
        <name>[4Fe-4S] cluster</name>
        <dbReference type="ChEBI" id="CHEBI:49883"/>
        <label>1</label>
    </ligand>
</feature>
<evidence type="ECO:0000256" key="6">
    <source>
        <dbReference type="ARBA" id="ARBA00023002"/>
    </source>
</evidence>
<keyword evidence="9" id="KW-0170">Cobalt</keyword>
<dbReference type="GO" id="GO:0005737">
    <property type="term" value="C:cytoplasm"/>
    <property type="evidence" value="ECO:0007669"/>
    <property type="project" value="UniProtKB-SubCell"/>
</dbReference>
<dbReference type="GO" id="GO:0051539">
    <property type="term" value="F:4 iron, 4 sulfur cluster binding"/>
    <property type="evidence" value="ECO:0007669"/>
    <property type="project" value="UniProtKB-KW"/>
</dbReference>
<dbReference type="RefSeq" id="WP_089970730.1">
    <property type="nucleotide sequence ID" value="NZ_FOCQ01000013.1"/>
</dbReference>
<feature type="binding site" evidence="9">
    <location>
        <position position="240"/>
    </location>
    <ligand>
        <name>[4Fe-4S] cluster</name>
        <dbReference type="ChEBI" id="CHEBI:49883"/>
        <label>2</label>
    </ligand>
</feature>
<comment type="similarity">
    <text evidence="9">Belongs to the QueG family.</text>
</comment>
<keyword evidence="9" id="KW-0846">Cobalamin</keyword>
<dbReference type="InterPro" id="IPR013542">
    <property type="entry name" value="QueG_DUF1730"/>
</dbReference>
<feature type="domain" description="4Fe-4S ferredoxin-type" evidence="10">
    <location>
        <begin position="179"/>
        <end position="208"/>
    </location>
</feature>
<keyword evidence="2 9" id="KW-0963">Cytoplasm</keyword>
<dbReference type="PANTHER" id="PTHR30002:SF4">
    <property type="entry name" value="EPOXYQUEUOSINE REDUCTASE"/>
    <property type="match status" value="1"/>
</dbReference>
<feature type="binding site" evidence="9">
    <location>
        <position position="214"/>
    </location>
    <ligand>
        <name>[4Fe-4S] cluster</name>
        <dbReference type="ChEBI" id="CHEBI:49883"/>
        <label>2</label>
    </ligand>
</feature>
<dbReference type="Pfam" id="PF08331">
    <property type="entry name" value="QueG_DUF1730"/>
    <property type="match status" value="1"/>
</dbReference>
<feature type="binding site" evidence="9">
    <location>
        <begin position="240"/>
        <end position="241"/>
    </location>
    <ligand>
        <name>cob(II)alamin</name>
        <dbReference type="ChEBI" id="CHEBI:16304"/>
    </ligand>
</feature>
<feature type="binding site" evidence="9">
    <location>
        <position position="220"/>
    </location>
    <ligand>
        <name>tRNA</name>
        <dbReference type="ChEBI" id="CHEBI:17843"/>
    </ligand>
</feature>
<evidence type="ECO:0000256" key="8">
    <source>
        <dbReference type="ARBA" id="ARBA00023014"/>
    </source>
</evidence>
<dbReference type="InterPro" id="IPR011989">
    <property type="entry name" value="ARM-like"/>
</dbReference>
<dbReference type="InterPro" id="IPR017896">
    <property type="entry name" value="4Fe4S_Fe-S-bd"/>
</dbReference>
<feature type="binding site" evidence="9">
    <location>
        <position position="194"/>
    </location>
    <ligand>
        <name>[4Fe-4S] cluster</name>
        <dbReference type="ChEBI" id="CHEBI:49883"/>
        <label>1</label>
    </ligand>
</feature>
<feature type="binding site" evidence="9">
    <location>
        <position position="298"/>
    </location>
    <ligand>
        <name>tRNA</name>
        <dbReference type="ChEBI" id="CHEBI:17843"/>
    </ligand>
</feature>
<keyword evidence="12" id="KW-1185">Reference proteome</keyword>
<keyword evidence="3 9" id="KW-0819">tRNA processing</keyword>
<dbReference type="PANTHER" id="PTHR30002">
    <property type="entry name" value="EPOXYQUEUOSINE REDUCTASE"/>
    <property type="match status" value="1"/>
</dbReference>
<dbReference type="NCBIfam" id="TIGR00276">
    <property type="entry name" value="tRNA epoxyqueuosine(34) reductase QueG"/>
    <property type="match status" value="1"/>
</dbReference>
<dbReference type="GO" id="GO:0031419">
    <property type="term" value="F:cobalamin binding"/>
    <property type="evidence" value="ECO:0007669"/>
    <property type="project" value="UniProtKB-KW"/>
</dbReference>
<feature type="binding site" evidence="9">
    <location>
        <position position="281"/>
    </location>
    <ligand>
        <name>tRNA</name>
        <dbReference type="ChEBI" id="CHEBI:17843"/>
    </ligand>
</feature>
<accession>A0A1H8H978</accession>
<dbReference type="EC" id="1.17.99.6" evidence="9"/>
<feature type="binding site" evidence="9">
    <location>
        <position position="134"/>
    </location>
    <ligand>
        <name>cob(II)alamin</name>
        <dbReference type="ChEBI" id="CHEBI:16304"/>
    </ligand>
</feature>
<comment type="cofactor">
    <cofactor evidence="9">
        <name>[4Fe-4S] cluster</name>
        <dbReference type="ChEBI" id="CHEBI:49883"/>
    </cofactor>
    <text evidence="9">Binds 2 [4Fe-4S] clusters per monomer.</text>
</comment>
<dbReference type="Pfam" id="PF13484">
    <property type="entry name" value="Fer4_16"/>
    <property type="match status" value="1"/>
</dbReference>
<feature type="binding site" evidence="9">
    <location>
        <position position="188"/>
    </location>
    <ligand>
        <name>[4Fe-4S] cluster</name>
        <dbReference type="ChEBI" id="CHEBI:49883"/>
        <label>1</label>
    </ligand>
</feature>
<protein>
    <recommendedName>
        <fullName evidence="9">Epoxyqueuosine reductase</fullName>
        <ecNumber evidence="9">1.17.99.6</ecNumber>
    </recommendedName>
    <alternativeName>
        <fullName evidence="9">Queuosine biosynthesis protein QueG</fullName>
    </alternativeName>
</protein>
<dbReference type="PROSITE" id="PS00198">
    <property type="entry name" value="4FE4S_FER_1"/>
    <property type="match status" value="1"/>
</dbReference>
<dbReference type="EMBL" id="FOCQ01000013">
    <property type="protein sequence ID" value="SEN52685.1"/>
    <property type="molecule type" value="Genomic_DNA"/>
</dbReference>
<dbReference type="InterPro" id="IPR017900">
    <property type="entry name" value="4Fe4S_Fe_S_CS"/>
</dbReference>
<feature type="binding site" evidence="9">
    <location>
        <position position="222"/>
    </location>
    <ligand>
        <name>tRNA</name>
        <dbReference type="ChEBI" id="CHEBI:17843"/>
    </ligand>
</feature>
<dbReference type="GO" id="GO:0052693">
    <property type="term" value="F:epoxyqueuosine reductase activity"/>
    <property type="evidence" value="ECO:0007669"/>
    <property type="project" value="UniProtKB-UniRule"/>
</dbReference>
<dbReference type="SUPFAM" id="SSF48371">
    <property type="entry name" value="ARM repeat"/>
    <property type="match status" value="1"/>
</dbReference>
<dbReference type="InterPro" id="IPR004155">
    <property type="entry name" value="PBS_lyase_HEAT"/>
</dbReference>
<dbReference type="HAMAP" id="MF_00916">
    <property type="entry name" value="QueG"/>
    <property type="match status" value="1"/>
</dbReference>
<evidence type="ECO:0000256" key="9">
    <source>
        <dbReference type="HAMAP-Rule" id="MF_00916"/>
    </source>
</evidence>
<comment type="function">
    <text evidence="9">Catalyzes the conversion of epoxyqueuosine (oQ) to queuosine (Q), which is a hypermodified base found in the wobble positions of tRNA(Asp), tRNA(Asn), tRNA(His) and tRNA(Tyr).</text>
</comment>
<dbReference type="SUPFAM" id="SSF54862">
    <property type="entry name" value="4Fe-4S ferredoxins"/>
    <property type="match status" value="1"/>
</dbReference>
<dbReference type="FunFam" id="3.30.70.20:FF:000037">
    <property type="entry name" value="Epoxyqueuosine reductase"/>
    <property type="match status" value="1"/>
</dbReference>
<evidence type="ECO:0000313" key="12">
    <source>
        <dbReference type="Proteomes" id="UP000199695"/>
    </source>
</evidence>
<organism evidence="11 12">
    <name type="scientific">Lihuaxuella thermophila</name>
    <dbReference type="NCBI Taxonomy" id="1173111"/>
    <lineage>
        <taxon>Bacteria</taxon>
        <taxon>Bacillati</taxon>
        <taxon>Bacillota</taxon>
        <taxon>Bacilli</taxon>
        <taxon>Bacillales</taxon>
        <taxon>Thermoactinomycetaceae</taxon>
        <taxon>Lihuaxuella</taxon>
    </lineage>
</organism>
<dbReference type="Gene3D" id="1.25.10.10">
    <property type="entry name" value="Leucine-rich Repeat Variant"/>
    <property type="match status" value="1"/>
</dbReference>
<dbReference type="Proteomes" id="UP000199695">
    <property type="component" value="Unassembled WGS sequence"/>
</dbReference>
<proteinExistence type="inferred from homology"/>
<evidence type="ECO:0000313" key="11">
    <source>
        <dbReference type="EMBL" id="SEN52685.1"/>
    </source>
</evidence>
<dbReference type="InterPro" id="IPR004453">
    <property type="entry name" value="QueG"/>
</dbReference>
<sequence length="382" mass="42945">MRPAELKQKLIDRAKEIGIDKIGFASADPFIELKARLIEHRKKGYESGFEEPDIEKRVRPDLSLPEAKTIIAIALAYPSKLKNPPRSEPGAYRGIFCRASWGEDYHHVLRDKLNRLEAYLHEWVPEARTKIMVDTGALSDRAVAERAGIGWSGKNTSIITEEFGSWVYLGEMITDVYIPADQPVTDGCGDCNLCIEACPTGALVQPGQLNSRSCIAYLTQTKGFLPEEYRSKIGNRLYGCDTCQTVCPKNRKVHFDHHEEFQPDPEKVKPLLKPLLSMSNRQFKETFGQMAGSWRGKKPIQRNAILALAHFKDQTAIPDLTELLHNDPRPVIRGTAAWALGKIGGEEAKKALITAAQNEKDEEVRKEIIKGMELLGQEKIYH</sequence>
<feature type="binding site" evidence="9">
    <location>
        <position position="198"/>
    </location>
    <ligand>
        <name>[4Fe-4S] cluster</name>
        <dbReference type="ChEBI" id="CHEBI:49883"/>
        <label>2</label>
    </ligand>
</feature>
<feature type="binding site" evidence="9">
    <location>
        <position position="280"/>
    </location>
    <ligand>
        <name>tRNA</name>
        <dbReference type="ChEBI" id="CHEBI:17843"/>
    </ligand>
</feature>
<dbReference type="InterPro" id="IPR016024">
    <property type="entry name" value="ARM-type_fold"/>
</dbReference>
<name>A0A1H8H978_9BACL</name>